<dbReference type="Pfam" id="PF08220">
    <property type="entry name" value="HTH_DeoR"/>
    <property type="match status" value="1"/>
</dbReference>
<evidence type="ECO:0000256" key="1">
    <source>
        <dbReference type="ARBA" id="ARBA00022491"/>
    </source>
</evidence>
<dbReference type="RefSeq" id="WP_067385640.1">
    <property type="nucleotide sequence ID" value="NZ_CP015839.1"/>
</dbReference>
<dbReference type="InterPro" id="IPR037171">
    <property type="entry name" value="NagB/RpiA_transferase-like"/>
</dbReference>
<reference evidence="6" key="1">
    <citation type="submission" date="2016-05" db="EMBL/GenBank/DDBJ databases">
        <authorList>
            <person name="Baek K."/>
            <person name="Yang S.-J."/>
        </authorList>
    </citation>
    <scope>NUCLEOTIDE SEQUENCE [LARGE SCALE GENOMIC DNA]</scope>
    <source>
        <strain evidence="6">ST58-10</strain>
    </source>
</reference>
<dbReference type="OrthoDB" id="9814815at2"/>
<evidence type="ECO:0000256" key="3">
    <source>
        <dbReference type="ARBA" id="ARBA00023163"/>
    </source>
</evidence>
<accession>A0A1A9F3A9</accession>
<sequence length="249" mass="28057">MFKRQQAILQLINSQGRQPLDTLCARFGVSIQTIRTDIRHLADQGLLLRRHGEALPFPHRDNVSYDQRQILNSPGKQRIAKLCREQLCDFQRLMLGTGSTVARLAQLLRDLKGIQVMTNNLHAAQALCDHPDCELLMAGGRVRRRDQDVIGGDALRFFQRYRADAGVVSVGAMDRDGNLYDYNDDEMMAREALVGQCRRRILLIDSSKFDRQASCVAGHLSDFDMVISDQPLPGTLSARLKAQQIQLLS</sequence>
<organism evidence="5 6">
    <name type="scientific">Marinobacterium aestuarii</name>
    <dbReference type="NCBI Taxonomy" id="1821621"/>
    <lineage>
        <taxon>Bacteria</taxon>
        <taxon>Pseudomonadati</taxon>
        <taxon>Pseudomonadota</taxon>
        <taxon>Gammaproteobacteria</taxon>
        <taxon>Oceanospirillales</taxon>
        <taxon>Oceanospirillaceae</taxon>
        <taxon>Marinobacterium</taxon>
    </lineage>
</organism>
<name>A0A1A9F3A9_9GAMM</name>
<dbReference type="InterPro" id="IPR036390">
    <property type="entry name" value="WH_DNA-bd_sf"/>
</dbReference>
<dbReference type="PROSITE" id="PS51000">
    <property type="entry name" value="HTH_DEOR_2"/>
    <property type="match status" value="1"/>
</dbReference>
<dbReference type="InterPro" id="IPR050313">
    <property type="entry name" value="Carb_Metab_HTH_regulators"/>
</dbReference>
<keyword evidence="3" id="KW-0804">Transcription</keyword>
<dbReference type="Proteomes" id="UP000078070">
    <property type="component" value="Chromosome"/>
</dbReference>
<dbReference type="Pfam" id="PF00455">
    <property type="entry name" value="DeoRC"/>
    <property type="match status" value="1"/>
</dbReference>
<keyword evidence="2" id="KW-0805">Transcription regulation</keyword>
<proteinExistence type="predicted"/>
<protein>
    <submittedName>
        <fullName evidence="5">DeoR family transcriptional regulator</fullName>
    </submittedName>
</protein>
<dbReference type="GO" id="GO:0003700">
    <property type="term" value="F:DNA-binding transcription factor activity"/>
    <property type="evidence" value="ECO:0007669"/>
    <property type="project" value="InterPro"/>
</dbReference>
<dbReference type="Gene3D" id="1.10.10.10">
    <property type="entry name" value="Winged helix-like DNA-binding domain superfamily/Winged helix DNA-binding domain"/>
    <property type="match status" value="1"/>
</dbReference>
<dbReference type="PANTHER" id="PTHR30363:SF4">
    <property type="entry name" value="GLYCEROL-3-PHOSPHATE REGULON REPRESSOR"/>
    <property type="match status" value="1"/>
</dbReference>
<gene>
    <name evidence="5" type="ORF">A8C75_18245</name>
</gene>
<keyword evidence="6" id="KW-1185">Reference proteome</keyword>
<dbReference type="InterPro" id="IPR001034">
    <property type="entry name" value="DeoR_HTH"/>
</dbReference>
<dbReference type="InterPro" id="IPR036388">
    <property type="entry name" value="WH-like_DNA-bd_sf"/>
</dbReference>
<dbReference type="SUPFAM" id="SSF100950">
    <property type="entry name" value="NagB/RpiA/CoA transferase-like"/>
    <property type="match status" value="1"/>
</dbReference>
<reference evidence="5 6" key="2">
    <citation type="journal article" date="2018" name="Int. J. Syst. Evol. Microbiol.">
        <title>Marinobacterium aestuarii sp. nov., a benzene-degrading marine bacterium isolated from estuary sediment.</title>
        <authorList>
            <person name="Bae S.S."/>
            <person name="Jung J."/>
            <person name="Chung D."/>
            <person name="Baek K."/>
        </authorList>
    </citation>
    <scope>NUCLEOTIDE SEQUENCE [LARGE SCALE GENOMIC DNA]</scope>
    <source>
        <strain evidence="5 6">ST58-10</strain>
    </source>
</reference>
<dbReference type="STRING" id="1821621.A8C75_18245"/>
<dbReference type="InterPro" id="IPR014036">
    <property type="entry name" value="DeoR-like_C"/>
</dbReference>
<dbReference type="SMART" id="SM00420">
    <property type="entry name" value="HTH_DEOR"/>
    <property type="match status" value="1"/>
</dbReference>
<feature type="domain" description="HTH deoR-type" evidence="4">
    <location>
        <begin position="1"/>
        <end position="56"/>
    </location>
</feature>
<dbReference type="SMART" id="SM01134">
    <property type="entry name" value="DeoRC"/>
    <property type="match status" value="1"/>
</dbReference>
<dbReference type="SUPFAM" id="SSF46785">
    <property type="entry name" value="Winged helix' DNA-binding domain"/>
    <property type="match status" value="1"/>
</dbReference>
<dbReference type="KEGG" id="mars:A8C75_18245"/>
<dbReference type="EMBL" id="CP015839">
    <property type="protein sequence ID" value="ANG64223.1"/>
    <property type="molecule type" value="Genomic_DNA"/>
</dbReference>
<keyword evidence="1" id="KW-0678">Repressor</keyword>
<evidence type="ECO:0000256" key="2">
    <source>
        <dbReference type="ARBA" id="ARBA00023015"/>
    </source>
</evidence>
<evidence type="ECO:0000259" key="4">
    <source>
        <dbReference type="PROSITE" id="PS51000"/>
    </source>
</evidence>
<evidence type="ECO:0000313" key="5">
    <source>
        <dbReference type="EMBL" id="ANG64223.1"/>
    </source>
</evidence>
<dbReference type="PANTHER" id="PTHR30363">
    <property type="entry name" value="HTH-TYPE TRANSCRIPTIONAL REGULATOR SRLR-RELATED"/>
    <property type="match status" value="1"/>
</dbReference>
<evidence type="ECO:0000313" key="6">
    <source>
        <dbReference type="Proteomes" id="UP000078070"/>
    </source>
</evidence>
<dbReference type="AlphaFoldDB" id="A0A1A9F3A9"/>